<gene>
    <name evidence="12" type="primary">LOC110783384</name>
</gene>
<name>A0A9R0JQZ8_SPIOL</name>
<evidence type="ECO:0000256" key="9">
    <source>
        <dbReference type="RuleBase" id="RU361166"/>
    </source>
</evidence>
<evidence type="ECO:0000256" key="2">
    <source>
        <dbReference type="ARBA" id="ARBA00007072"/>
    </source>
</evidence>
<evidence type="ECO:0000256" key="6">
    <source>
        <dbReference type="ARBA" id="ARBA00023295"/>
    </source>
</evidence>
<dbReference type="Pfam" id="PF00759">
    <property type="entry name" value="Glyco_hydro_9"/>
    <property type="match status" value="1"/>
</dbReference>
<reference evidence="12" key="2">
    <citation type="submission" date="2025-08" db="UniProtKB">
        <authorList>
            <consortium name="RefSeq"/>
        </authorList>
    </citation>
    <scope>IDENTIFICATION</scope>
    <source>
        <tissue evidence="12">Leaf</tissue>
    </source>
</reference>
<evidence type="ECO:0000256" key="3">
    <source>
        <dbReference type="ARBA" id="ARBA00022801"/>
    </source>
</evidence>
<comment type="similarity">
    <text evidence="2 8 9">Belongs to the glycosyl hydrolase 9 (cellulase E) family.</text>
</comment>
<dbReference type="InterPro" id="IPR012341">
    <property type="entry name" value="6hp_glycosidase-like_sf"/>
</dbReference>
<dbReference type="Gene3D" id="1.50.10.10">
    <property type="match status" value="1"/>
</dbReference>
<dbReference type="InterPro" id="IPR008928">
    <property type="entry name" value="6-hairpin_glycosidase_sf"/>
</dbReference>
<accession>A0A9R0JQZ8</accession>
<dbReference type="InterPro" id="IPR001701">
    <property type="entry name" value="Glyco_hydro_9"/>
</dbReference>
<dbReference type="EC" id="3.2.1.4" evidence="9"/>
<dbReference type="RefSeq" id="XP_021843413.1">
    <property type="nucleotide sequence ID" value="XM_021987721.2"/>
</dbReference>
<evidence type="ECO:0000313" key="11">
    <source>
        <dbReference type="Proteomes" id="UP000813463"/>
    </source>
</evidence>
<dbReference type="GO" id="GO:0030245">
    <property type="term" value="P:cellulose catabolic process"/>
    <property type="evidence" value="ECO:0007669"/>
    <property type="project" value="UniProtKB-KW"/>
</dbReference>
<keyword evidence="9" id="KW-0732">Signal</keyword>
<dbReference type="SUPFAM" id="SSF48208">
    <property type="entry name" value="Six-hairpin glycosidases"/>
    <property type="match status" value="1"/>
</dbReference>
<dbReference type="KEGG" id="soe:110783384"/>
<feature type="signal peptide" evidence="9">
    <location>
        <begin position="1"/>
        <end position="24"/>
    </location>
</feature>
<sequence>MGLTGLKWAVWFMVIATWISPRTATSTNSARTLPTHNFDNYTLALRKALLFFNAQKSGKLPKNNGIPWRGNSGLRDGSQLKDVQGDGLVGGYYDSGENTKFHFPLAYSMTMLSWSLIEYPHKYRAINEYNHVLELIKWGTDYLLLTFDSNATKISKIYSQVGGAYEKSNIPDDITCWERPEDMDYPRPVQTTYAGPELAAEMTAALSSASILFKQNNPTYSIKLIKASESLFAFARDTRKRRPYSRGNPWVDPYYNSTGYFDEYLWGSTWLYLATGNVKYLALATNPGITKNAMGFRWTRKMSVLSWDNKVPSALMLLTRVRLFKAPEYPYEETLIGHHKFIALSMCSYLKPFRLFKWSKGGLIQFNDGGEESLQYVANAAFLANLFADYLNATDSPGWLCGPNFFPIATLREFASSQIDYILGKNPLDLSYVVGYGDKYPNRVHHRAASIPSDGLKYSCKGGYKWRDSTKPNPNTIVGAMVGGPDRFDNFHDDRSASAGPTLAGNAGLVAALVSLTSGGGYGVDKSFLFSNLPPPPIP</sequence>
<keyword evidence="6 8" id="KW-0326">Glycosidase</keyword>
<proteinExistence type="inferred from homology"/>
<keyword evidence="5 8" id="KW-0119">Carbohydrate metabolism</keyword>
<reference evidence="11" key="1">
    <citation type="journal article" date="2021" name="Nat. Commun.">
        <title>Genomic analyses provide insights into spinach domestication and the genetic basis of agronomic traits.</title>
        <authorList>
            <person name="Cai X."/>
            <person name="Sun X."/>
            <person name="Xu C."/>
            <person name="Sun H."/>
            <person name="Wang X."/>
            <person name="Ge C."/>
            <person name="Zhang Z."/>
            <person name="Wang Q."/>
            <person name="Fei Z."/>
            <person name="Jiao C."/>
            <person name="Wang Q."/>
        </authorList>
    </citation>
    <scope>NUCLEOTIDE SEQUENCE [LARGE SCALE GENOMIC DNA]</scope>
    <source>
        <strain evidence="11">cv. Varoflay</strain>
    </source>
</reference>
<feature type="active site" evidence="8">
    <location>
        <position position="445"/>
    </location>
</feature>
<dbReference type="Proteomes" id="UP000813463">
    <property type="component" value="Chromosome 4"/>
</dbReference>
<protein>
    <recommendedName>
        <fullName evidence="9">Endoglucanase</fullName>
        <ecNumber evidence="9">3.2.1.4</ecNumber>
    </recommendedName>
</protein>
<keyword evidence="7 8" id="KW-0624">Polysaccharide degradation</keyword>
<dbReference type="AlphaFoldDB" id="A0A9R0JQZ8"/>
<dbReference type="OrthoDB" id="10257085at2759"/>
<dbReference type="PANTHER" id="PTHR22298">
    <property type="entry name" value="ENDO-1,4-BETA-GLUCANASE"/>
    <property type="match status" value="1"/>
</dbReference>
<evidence type="ECO:0000256" key="5">
    <source>
        <dbReference type="ARBA" id="ARBA00023277"/>
    </source>
</evidence>
<dbReference type="PROSITE" id="PS00592">
    <property type="entry name" value="GH9_2"/>
    <property type="match status" value="1"/>
</dbReference>
<dbReference type="GeneID" id="110783384"/>
<evidence type="ECO:0000256" key="7">
    <source>
        <dbReference type="ARBA" id="ARBA00023326"/>
    </source>
</evidence>
<evidence type="ECO:0000313" key="12">
    <source>
        <dbReference type="RefSeq" id="XP_021843413.1"/>
    </source>
</evidence>
<organism evidence="11 12">
    <name type="scientific">Spinacia oleracea</name>
    <name type="common">Spinach</name>
    <dbReference type="NCBI Taxonomy" id="3562"/>
    <lineage>
        <taxon>Eukaryota</taxon>
        <taxon>Viridiplantae</taxon>
        <taxon>Streptophyta</taxon>
        <taxon>Embryophyta</taxon>
        <taxon>Tracheophyta</taxon>
        <taxon>Spermatophyta</taxon>
        <taxon>Magnoliopsida</taxon>
        <taxon>eudicotyledons</taxon>
        <taxon>Gunneridae</taxon>
        <taxon>Pentapetalae</taxon>
        <taxon>Caryophyllales</taxon>
        <taxon>Chenopodiaceae</taxon>
        <taxon>Chenopodioideae</taxon>
        <taxon>Anserineae</taxon>
        <taxon>Spinacia</taxon>
    </lineage>
</organism>
<dbReference type="InterPro" id="IPR018221">
    <property type="entry name" value="Glyco_hydro_9_His_AS"/>
</dbReference>
<comment type="catalytic activity">
    <reaction evidence="1 9">
        <text>Endohydrolysis of (1-&gt;4)-beta-D-glucosidic linkages in cellulose, lichenin and cereal beta-D-glucans.</text>
        <dbReference type="EC" id="3.2.1.4"/>
    </reaction>
</comment>
<feature type="domain" description="Glycoside hydrolase family 9" evidence="10">
    <location>
        <begin position="41"/>
        <end position="513"/>
    </location>
</feature>
<evidence type="ECO:0000256" key="4">
    <source>
        <dbReference type="ARBA" id="ARBA00023001"/>
    </source>
</evidence>
<evidence type="ECO:0000259" key="10">
    <source>
        <dbReference type="Pfam" id="PF00759"/>
    </source>
</evidence>
<keyword evidence="4 9" id="KW-0136">Cellulose degradation</keyword>
<evidence type="ECO:0000256" key="1">
    <source>
        <dbReference type="ARBA" id="ARBA00000966"/>
    </source>
</evidence>
<keyword evidence="11" id="KW-1185">Reference proteome</keyword>
<evidence type="ECO:0000256" key="8">
    <source>
        <dbReference type="PROSITE-ProRule" id="PRU10059"/>
    </source>
</evidence>
<feature type="chain" id="PRO_5040532988" description="Endoglucanase" evidence="9">
    <location>
        <begin position="25"/>
        <end position="539"/>
    </location>
</feature>
<keyword evidence="3 8" id="KW-0378">Hydrolase</keyword>
<dbReference type="GO" id="GO:0008810">
    <property type="term" value="F:cellulase activity"/>
    <property type="evidence" value="ECO:0007669"/>
    <property type="project" value="UniProtKB-EC"/>
</dbReference>